<feature type="region of interest" description="Disordered" evidence="1">
    <location>
        <begin position="244"/>
        <end position="267"/>
    </location>
</feature>
<keyword evidence="3" id="KW-1185">Reference proteome</keyword>
<dbReference type="GO" id="GO:0010073">
    <property type="term" value="P:meristem maintenance"/>
    <property type="evidence" value="ECO:0007669"/>
    <property type="project" value="InterPro"/>
</dbReference>
<dbReference type="PANTHER" id="PTHR46033">
    <property type="entry name" value="PROTEIN MAIN-LIKE 2"/>
    <property type="match status" value="1"/>
</dbReference>
<name>A0AAW2CIJ9_9ROSI</name>
<dbReference type="InterPro" id="IPR044824">
    <property type="entry name" value="MAIN-like"/>
</dbReference>
<evidence type="ECO:0000313" key="2">
    <source>
        <dbReference type="EMBL" id="KAK9998019.1"/>
    </source>
</evidence>
<reference evidence="2 3" key="1">
    <citation type="submission" date="2024-01" db="EMBL/GenBank/DDBJ databases">
        <title>A telomere-to-telomere, gap-free genome of sweet tea (Lithocarpus litseifolius).</title>
        <authorList>
            <person name="Zhou J."/>
        </authorList>
    </citation>
    <scope>NUCLEOTIDE SEQUENCE [LARGE SCALE GENOMIC DNA]</scope>
    <source>
        <strain evidence="2">Zhou-2022a</strain>
        <tissue evidence="2">Leaf</tissue>
    </source>
</reference>
<comment type="caution">
    <text evidence="2">The sequence shown here is derived from an EMBL/GenBank/DDBJ whole genome shotgun (WGS) entry which is preliminary data.</text>
</comment>
<dbReference type="Proteomes" id="UP001459277">
    <property type="component" value="Unassembled WGS sequence"/>
</dbReference>
<feature type="compositionally biased region" description="Acidic residues" evidence="1">
    <location>
        <begin position="250"/>
        <end position="263"/>
    </location>
</feature>
<organism evidence="2 3">
    <name type="scientific">Lithocarpus litseifolius</name>
    <dbReference type="NCBI Taxonomy" id="425828"/>
    <lineage>
        <taxon>Eukaryota</taxon>
        <taxon>Viridiplantae</taxon>
        <taxon>Streptophyta</taxon>
        <taxon>Embryophyta</taxon>
        <taxon>Tracheophyta</taxon>
        <taxon>Spermatophyta</taxon>
        <taxon>Magnoliopsida</taxon>
        <taxon>eudicotyledons</taxon>
        <taxon>Gunneridae</taxon>
        <taxon>Pentapetalae</taxon>
        <taxon>rosids</taxon>
        <taxon>fabids</taxon>
        <taxon>Fagales</taxon>
        <taxon>Fagaceae</taxon>
        <taxon>Lithocarpus</taxon>
    </lineage>
</organism>
<evidence type="ECO:0000256" key="1">
    <source>
        <dbReference type="SAM" id="MobiDB-lite"/>
    </source>
</evidence>
<dbReference type="PANTHER" id="PTHR46033:SF8">
    <property type="entry name" value="PROTEIN MAINTENANCE OF MERISTEMS-LIKE"/>
    <property type="match status" value="1"/>
</dbReference>
<proteinExistence type="predicted"/>
<gene>
    <name evidence="2" type="ORF">SO802_017622</name>
</gene>
<evidence type="ECO:0000313" key="3">
    <source>
        <dbReference type="Proteomes" id="UP001459277"/>
    </source>
</evidence>
<sequence>MLGRKYPIETIHYFDLMSNYMLPPKRIMEECVWMARAFLLHLLGAYLFTNGGQTVSLRWLTFFKEFVDARRANWGQACLTYLYSSHDTLSQGTLRQLVVPWKLHEQWIVRSTGLDGPASPFLLLKIWKFLPSLLRRFPSPSKIRALYLVERVRYQLLPTSHTFGSATRKGKSFHARVILVLFLLKNKKLGVTSTQVYAPSTVGSRFLYFQPTIQEHEELVWLVRNLKLEVTNYSRSLYGPVGVAYPGSSGDDDDDGGNEEDSEATLSYQPRKRVDEPLLRAATNYWVPTRHVFHFNGVELCPIIEEFGAIMGKPKVDNLVFPTTVGDLPFLLQVVLGVPLARTNRWCVFGKLNFSLVFANFSNLAIPVDERPRSYFLRALYLCALARKFGERQGALSGEGAFHTEVFTNRILGRLCEAWPCRRVTRGIAPPRYIYLTTRYKQ</sequence>
<evidence type="ECO:0008006" key="4">
    <source>
        <dbReference type="Google" id="ProtNLM"/>
    </source>
</evidence>
<protein>
    <recommendedName>
        <fullName evidence="4">Aminotransferase-like plant mobile domain-containing protein</fullName>
    </recommendedName>
</protein>
<dbReference type="EMBL" id="JAZDWU010000006">
    <property type="protein sequence ID" value="KAK9998019.1"/>
    <property type="molecule type" value="Genomic_DNA"/>
</dbReference>
<accession>A0AAW2CIJ9</accession>
<dbReference type="AlphaFoldDB" id="A0AAW2CIJ9"/>